<organism evidence="7 8">
    <name type="scientific">Kaistia hirudinis</name>
    <dbReference type="NCBI Taxonomy" id="1293440"/>
    <lineage>
        <taxon>Bacteria</taxon>
        <taxon>Pseudomonadati</taxon>
        <taxon>Pseudomonadota</taxon>
        <taxon>Alphaproteobacteria</taxon>
        <taxon>Hyphomicrobiales</taxon>
        <taxon>Kaistiaceae</taxon>
        <taxon>Kaistia</taxon>
    </lineage>
</organism>
<dbReference type="InterPro" id="IPR014777">
    <property type="entry name" value="4pyrrole_Mease_sub1"/>
</dbReference>
<keyword evidence="8" id="KW-1185">Reference proteome</keyword>
<protein>
    <submittedName>
        <fullName evidence="7">Precorrin-6Y C5,15-methyltransferase (Decarboxylating)</fullName>
        <ecNumber evidence="7">2.1.1.132</ecNumber>
    </submittedName>
</protein>
<dbReference type="EC" id="2.1.1.132" evidence="7"/>
<evidence type="ECO:0000313" key="8">
    <source>
        <dbReference type="Proteomes" id="UP000553963"/>
    </source>
</evidence>
<dbReference type="GO" id="GO:0046025">
    <property type="term" value="F:precorrin-6Y C5,15-methyltransferase (decarboxylating) activity"/>
    <property type="evidence" value="ECO:0007669"/>
    <property type="project" value="UniProtKB-EC"/>
</dbReference>
<name>A0A840ASY7_9HYPH</name>
<dbReference type="GO" id="GO:0032259">
    <property type="term" value="P:methylation"/>
    <property type="evidence" value="ECO:0007669"/>
    <property type="project" value="UniProtKB-KW"/>
</dbReference>
<comment type="caution">
    <text evidence="7">The sequence shown here is derived from an EMBL/GenBank/DDBJ whole genome shotgun (WGS) entry which is preliminary data.</text>
</comment>
<keyword evidence="4 7" id="KW-0808">Transferase</keyword>
<dbReference type="InterPro" id="IPR012818">
    <property type="entry name" value="CbiE"/>
</dbReference>
<dbReference type="AlphaFoldDB" id="A0A840ASY7"/>
<dbReference type="PANTHER" id="PTHR43182:SF1">
    <property type="entry name" value="COBALT-PRECORRIN-7 C(5)-METHYLTRANSFERASE"/>
    <property type="match status" value="1"/>
</dbReference>
<dbReference type="Pfam" id="PF00590">
    <property type="entry name" value="TP_methylase"/>
    <property type="match status" value="1"/>
</dbReference>
<dbReference type="Gene3D" id="3.40.1010.10">
    <property type="entry name" value="Cobalt-precorrin-4 Transmethylase, Domain 1"/>
    <property type="match status" value="1"/>
</dbReference>
<dbReference type="SUPFAM" id="SSF53790">
    <property type="entry name" value="Tetrapyrrole methylase"/>
    <property type="match status" value="1"/>
</dbReference>
<dbReference type="RefSeq" id="WP_343068096.1">
    <property type="nucleotide sequence ID" value="NZ_JACIDS010000004.1"/>
</dbReference>
<dbReference type="InterPro" id="IPR050714">
    <property type="entry name" value="Cobalamin_biosynth_MTase"/>
</dbReference>
<evidence type="ECO:0000256" key="2">
    <source>
        <dbReference type="ARBA" id="ARBA00022573"/>
    </source>
</evidence>
<dbReference type="PANTHER" id="PTHR43182">
    <property type="entry name" value="COBALT-PRECORRIN-6B C(15)-METHYLTRANSFERASE (DECARBOXYLATING)"/>
    <property type="match status" value="1"/>
</dbReference>
<dbReference type="NCBIfam" id="TIGR02469">
    <property type="entry name" value="CbiT"/>
    <property type="match status" value="1"/>
</dbReference>
<dbReference type="PIRSF" id="PIRSF036428">
    <property type="entry name" value="CobL"/>
    <property type="match status" value="1"/>
</dbReference>
<dbReference type="InterPro" id="IPR000878">
    <property type="entry name" value="4pyrrol_Mease"/>
</dbReference>
<dbReference type="InterPro" id="IPR014008">
    <property type="entry name" value="Cbl_synth_MTase_CbiT"/>
</dbReference>
<gene>
    <name evidence="7" type="ORF">GGR25_003396</name>
</gene>
<dbReference type="SUPFAM" id="SSF53335">
    <property type="entry name" value="S-adenosyl-L-methionine-dependent methyltransferases"/>
    <property type="match status" value="1"/>
</dbReference>
<accession>A0A840ASY7</accession>
<keyword evidence="2" id="KW-0169">Cobalamin biosynthesis</keyword>
<dbReference type="GO" id="GO:0008276">
    <property type="term" value="F:protein methyltransferase activity"/>
    <property type="evidence" value="ECO:0007669"/>
    <property type="project" value="InterPro"/>
</dbReference>
<keyword evidence="5" id="KW-0949">S-adenosyl-L-methionine</keyword>
<evidence type="ECO:0000256" key="4">
    <source>
        <dbReference type="ARBA" id="ARBA00022679"/>
    </source>
</evidence>
<dbReference type="NCBIfam" id="TIGR02467">
    <property type="entry name" value="CbiE"/>
    <property type="match status" value="1"/>
</dbReference>
<evidence type="ECO:0000259" key="6">
    <source>
        <dbReference type="Pfam" id="PF00590"/>
    </source>
</evidence>
<evidence type="ECO:0000256" key="1">
    <source>
        <dbReference type="ARBA" id="ARBA00004953"/>
    </source>
</evidence>
<keyword evidence="3 7" id="KW-0489">Methyltransferase</keyword>
<dbReference type="CDD" id="cd02440">
    <property type="entry name" value="AdoMet_MTases"/>
    <property type="match status" value="1"/>
</dbReference>
<dbReference type="CDD" id="cd11644">
    <property type="entry name" value="Precorrin-6Y-MT"/>
    <property type="match status" value="1"/>
</dbReference>
<dbReference type="EMBL" id="JACIDS010000004">
    <property type="protein sequence ID" value="MBB3932338.1"/>
    <property type="molecule type" value="Genomic_DNA"/>
</dbReference>
<reference evidence="7 8" key="1">
    <citation type="submission" date="2020-08" db="EMBL/GenBank/DDBJ databases">
        <title>Genomic Encyclopedia of Type Strains, Phase IV (KMG-IV): sequencing the most valuable type-strain genomes for metagenomic binning, comparative biology and taxonomic classification.</title>
        <authorList>
            <person name="Goeker M."/>
        </authorList>
    </citation>
    <scope>NUCLEOTIDE SEQUENCE [LARGE SCALE GENOMIC DNA]</scope>
    <source>
        <strain evidence="7 8">DSM 25966</strain>
    </source>
</reference>
<dbReference type="InterPro" id="IPR035996">
    <property type="entry name" value="4pyrrol_Methylase_sf"/>
</dbReference>
<feature type="domain" description="Tetrapyrrole methylase" evidence="6">
    <location>
        <begin position="12"/>
        <end position="195"/>
    </location>
</feature>
<dbReference type="InterPro" id="IPR006365">
    <property type="entry name" value="Cbl_synth_CobL"/>
</dbReference>
<dbReference type="Gene3D" id="3.40.50.150">
    <property type="entry name" value="Vaccinia Virus protein VP39"/>
    <property type="match status" value="1"/>
</dbReference>
<evidence type="ECO:0000256" key="5">
    <source>
        <dbReference type="ARBA" id="ARBA00022691"/>
    </source>
</evidence>
<comment type="pathway">
    <text evidence="1">Cofactor biosynthesis; adenosylcobalamin biosynthesis.</text>
</comment>
<sequence length="407" mass="43270">MSGETAVRERWLSIVGMGEDGVYGLSPIARRLIETADFVFGGARHIALARSVIKREAIEWPTPFDIAPLIAKRGERVTVLASGDPFHFGVGNTILRQIPLAEMLVVPAPSAFSLAASRLGWPLADTVALSLHGRSIDLVKPHLFEGARILALTSNESAPWEIAALLSRIGFGRSRLTVLEALGGRDEAIRTATAAGFDIDNVHPLNILAIEAHAGPGARILARSAGLPDELFETDGQLTKQEFRAIALAALSPRPGELLWDIGAGSGSIGIEWMLADRRARAIAIESNDDRSDRILRNALAFGVPDLQIVLGRAPDALAGLPPPNAVFIGGGLTEGGVIEAARAALLPHGRLVVNAVTLESEALLLGLHASVGGHLIRISIDRARPLGGKTGWEPARPILQWSWTKP</sequence>
<evidence type="ECO:0000256" key="3">
    <source>
        <dbReference type="ARBA" id="ARBA00022603"/>
    </source>
</evidence>
<dbReference type="Proteomes" id="UP000553963">
    <property type="component" value="Unassembled WGS sequence"/>
</dbReference>
<dbReference type="GO" id="GO:0009236">
    <property type="term" value="P:cobalamin biosynthetic process"/>
    <property type="evidence" value="ECO:0007669"/>
    <property type="project" value="UniProtKB-UniPathway"/>
</dbReference>
<dbReference type="UniPathway" id="UPA00148"/>
<proteinExistence type="predicted"/>
<dbReference type="InterPro" id="IPR029063">
    <property type="entry name" value="SAM-dependent_MTases_sf"/>
</dbReference>
<evidence type="ECO:0000313" key="7">
    <source>
        <dbReference type="EMBL" id="MBB3932338.1"/>
    </source>
</evidence>